<dbReference type="PANTHER" id="PTHR11609">
    <property type="entry name" value="PURINE BIOSYNTHESIS PROTEIN 6/7, PUR6/7"/>
    <property type="match status" value="1"/>
</dbReference>
<dbReference type="GO" id="GO:0005524">
    <property type="term" value="F:ATP binding"/>
    <property type="evidence" value="ECO:0007669"/>
    <property type="project" value="UniProtKB-UniRule"/>
</dbReference>
<dbReference type="RefSeq" id="WP_190292043.1">
    <property type="nucleotide sequence ID" value="NZ_JABFCZ010000014.1"/>
</dbReference>
<evidence type="ECO:0000256" key="3">
    <source>
        <dbReference type="ARBA" id="ARBA00022755"/>
    </source>
</evidence>
<dbReference type="InterPro" id="IPR011054">
    <property type="entry name" value="Rudment_hybrid_motif"/>
</dbReference>
<dbReference type="PROSITE" id="PS50975">
    <property type="entry name" value="ATP_GRASP"/>
    <property type="match status" value="1"/>
</dbReference>
<dbReference type="InterPro" id="IPR040686">
    <property type="entry name" value="PurK_C"/>
</dbReference>
<dbReference type="InterPro" id="IPR011761">
    <property type="entry name" value="ATP-grasp"/>
</dbReference>
<feature type="binding site" evidence="5">
    <location>
        <position position="192"/>
    </location>
    <ligand>
        <name>ATP</name>
        <dbReference type="ChEBI" id="CHEBI:30616"/>
    </ligand>
</feature>
<protein>
    <recommendedName>
        <fullName evidence="5 6">N5-carboxyaminoimidazole ribonucleotide synthase</fullName>
        <shortName evidence="5 6">N5-CAIR synthase</shortName>
        <ecNumber evidence="5 6">6.3.4.18</ecNumber>
    </recommendedName>
    <alternativeName>
        <fullName evidence="5 6">5-(carboxyamino)imidazole ribonucleotide synthetase</fullName>
    </alternativeName>
</protein>
<dbReference type="Proteomes" id="UP000598467">
    <property type="component" value="Unassembled WGS sequence"/>
</dbReference>
<feature type="binding site" evidence="5">
    <location>
        <begin position="154"/>
        <end position="160"/>
    </location>
    <ligand>
        <name>ATP</name>
        <dbReference type="ChEBI" id="CHEBI:30616"/>
    </ligand>
</feature>
<dbReference type="InterPro" id="IPR054350">
    <property type="entry name" value="PurT/PurK_preATP-grasp"/>
</dbReference>
<comment type="function">
    <text evidence="5">Catalyzes the ATP-dependent conversion of 5-aminoimidazole ribonucleotide (AIR) and HCO(3)(-) to N5-carboxyaminoimidazole ribonucleotide (N5-CAIR).</text>
</comment>
<dbReference type="InterPro" id="IPR013815">
    <property type="entry name" value="ATP_grasp_subdomain_1"/>
</dbReference>
<evidence type="ECO:0000256" key="5">
    <source>
        <dbReference type="HAMAP-Rule" id="MF_01928"/>
    </source>
</evidence>
<dbReference type="PANTHER" id="PTHR11609:SF5">
    <property type="entry name" value="PHOSPHORIBOSYLAMINOIMIDAZOLE CARBOXYLASE"/>
    <property type="match status" value="1"/>
</dbReference>
<dbReference type="GO" id="GO:0005829">
    <property type="term" value="C:cytosol"/>
    <property type="evidence" value="ECO:0007669"/>
    <property type="project" value="TreeGrafter"/>
</dbReference>
<comment type="similarity">
    <text evidence="5 6">Belongs to the PurK/PurT family.</text>
</comment>
<feature type="binding site" evidence="5">
    <location>
        <position position="149"/>
    </location>
    <ligand>
        <name>ATP</name>
        <dbReference type="ChEBI" id="CHEBI:30616"/>
    </ligand>
</feature>
<dbReference type="SUPFAM" id="SSF56059">
    <property type="entry name" value="Glutathione synthetase ATP-binding domain-like"/>
    <property type="match status" value="1"/>
</dbReference>
<keyword evidence="2 5" id="KW-0547">Nucleotide-binding</keyword>
<keyword evidence="3 5" id="KW-0658">Purine biosynthesis</keyword>
<dbReference type="GO" id="GO:0006189">
    <property type="term" value="P:'de novo' IMP biosynthetic process"/>
    <property type="evidence" value="ECO:0007669"/>
    <property type="project" value="UniProtKB-UniRule"/>
</dbReference>
<dbReference type="SUPFAM" id="SSF52440">
    <property type="entry name" value="PreATP-grasp domain"/>
    <property type="match status" value="1"/>
</dbReference>
<dbReference type="GO" id="GO:0004638">
    <property type="term" value="F:phosphoribosylaminoimidazole carboxylase activity"/>
    <property type="evidence" value="ECO:0007669"/>
    <property type="project" value="InterPro"/>
</dbReference>
<name>A0A926S5B8_9HYPH</name>
<dbReference type="GO" id="GO:0034028">
    <property type="term" value="F:5-(carboxyamino)imidazole ribonucleotide synthase activity"/>
    <property type="evidence" value="ECO:0007669"/>
    <property type="project" value="UniProtKB-UniRule"/>
</dbReference>
<feature type="binding site" evidence="5">
    <location>
        <begin position="272"/>
        <end position="273"/>
    </location>
    <ligand>
        <name>ATP</name>
        <dbReference type="ChEBI" id="CHEBI:30616"/>
    </ligand>
</feature>
<reference evidence="8" key="1">
    <citation type="submission" date="2020-05" db="EMBL/GenBank/DDBJ databases">
        <title>Identification of trans-AT polyketide cluster in two marine bacteria, producers of a novel glutaramide-containing polyketide sesbanimide D and analogs.</title>
        <authorList>
            <person name="Kacar D."/>
            <person name="Rodriguez P."/>
            <person name="Canedo L."/>
            <person name="Gonzalez E."/>
            <person name="Galan B."/>
            <person name="De La Calle F."/>
            <person name="Garcia J.L."/>
        </authorList>
    </citation>
    <scope>NUCLEOTIDE SEQUENCE</scope>
    <source>
        <strain evidence="8">PHM038</strain>
    </source>
</reference>
<dbReference type="Pfam" id="PF17769">
    <property type="entry name" value="PurK_C"/>
    <property type="match status" value="1"/>
</dbReference>
<dbReference type="InterPro" id="IPR005875">
    <property type="entry name" value="PurK"/>
</dbReference>
<feature type="domain" description="ATP-grasp" evidence="7">
    <location>
        <begin position="113"/>
        <end position="302"/>
    </location>
</feature>
<comment type="function">
    <text evidence="6">Catalyzes the ATP-dependent conversion of 5-aminoimidazole ribonucleotide (AIR) and HCO(3)- to N5-carboxyaminoimidazole ribonucleotide (N5-CAIR).</text>
</comment>
<dbReference type="AlphaFoldDB" id="A0A926S5B8"/>
<evidence type="ECO:0000256" key="2">
    <source>
        <dbReference type="ARBA" id="ARBA00022741"/>
    </source>
</evidence>
<dbReference type="Gene3D" id="3.40.50.20">
    <property type="match status" value="1"/>
</dbReference>
<dbReference type="NCBIfam" id="NF004676">
    <property type="entry name" value="PRK06019.1-2"/>
    <property type="match status" value="1"/>
</dbReference>
<dbReference type="SUPFAM" id="SSF51246">
    <property type="entry name" value="Rudiment single hybrid motif"/>
    <property type="match status" value="1"/>
</dbReference>
<dbReference type="InterPro" id="IPR016185">
    <property type="entry name" value="PreATP-grasp_dom_sf"/>
</dbReference>
<evidence type="ECO:0000256" key="1">
    <source>
        <dbReference type="ARBA" id="ARBA00022598"/>
    </source>
</evidence>
<proteinExistence type="inferred from homology"/>
<evidence type="ECO:0000313" key="8">
    <source>
        <dbReference type="EMBL" id="MBD1547283.1"/>
    </source>
</evidence>
<dbReference type="Pfam" id="PF02222">
    <property type="entry name" value="ATP-grasp"/>
    <property type="match status" value="1"/>
</dbReference>
<dbReference type="InterPro" id="IPR003135">
    <property type="entry name" value="ATP-grasp_carboxylate-amine"/>
</dbReference>
<dbReference type="Gene3D" id="3.30.470.20">
    <property type="entry name" value="ATP-grasp fold, B domain"/>
    <property type="match status" value="1"/>
</dbReference>
<dbReference type="Pfam" id="PF22660">
    <property type="entry name" value="RS_preATP-grasp-like"/>
    <property type="match status" value="1"/>
</dbReference>
<evidence type="ECO:0000256" key="4">
    <source>
        <dbReference type="ARBA" id="ARBA00022840"/>
    </source>
</evidence>
<dbReference type="HAMAP" id="MF_01928">
    <property type="entry name" value="PurK"/>
    <property type="match status" value="1"/>
</dbReference>
<dbReference type="GO" id="GO:0046872">
    <property type="term" value="F:metal ion binding"/>
    <property type="evidence" value="ECO:0007669"/>
    <property type="project" value="InterPro"/>
</dbReference>
<dbReference type="FunFam" id="3.30.1490.20:FF:000015">
    <property type="entry name" value="N5-carboxyaminoimidazole ribonucleotide synthase"/>
    <property type="match status" value="1"/>
</dbReference>
<sequence length="365" mass="39123">MNENTRLSPGDTIGILGGGQLGRMLALSAASLGLKAHIFCPDPESPAFDVCSAYTIAPYEDIGALDAFASACSAVTYEFENVPALTAAHLASLVPVRPGVRALEVSQDRLSEKDFLSGSGVALAGYARVDSDEDLQAALERFGGTGVLKTRRFGYDGKGQVMIRKPEDVKGAFDRIGRAPAVLEELIGFEREVSVIVARDLDGKCDAYDVSENHHENHILKTSTVPANVGAGTVAAARDMAIRIASSLDYVGVMGVEMFLSRGPDGETLLVNEIAPRVHNSGHWTEDACLTSQFEQHMRAVAGWQLGACARHSNVVMENLIGDECEAWPQILADPNARLHLYGKREARPGRKMGHVNRISPLTAA</sequence>
<dbReference type="Gene3D" id="3.30.1490.20">
    <property type="entry name" value="ATP-grasp fold, A domain"/>
    <property type="match status" value="1"/>
</dbReference>
<comment type="caution">
    <text evidence="8">The sequence shown here is derived from an EMBL/GenBank/DDBJ whole genome shotgun (WGS) entry which is preliminary data.</text>
</comment>
<evidence type="ECO:0000313" key="9">
    <source>
        <dbReference type="Proteomes" id="UP000598467"/>
    </source>
</evidence>
<dbReference type="EMBL" id="JABFCZ010000014">
    <property type="protein sequence ID" value="MBD1547283.1"/>
    <property type="molecule type" value="Genomic_DNA"/>
</dbReference>
<feature type="binding site" evidence="5">
    <location>
        <position position="215"/>
    </location>
    <ligand>
        <name>ATP</name>
        <dbReference type="ChEBI" id="CHEBI:30616"/>
    </ligand>
</feature>
<feature type="binding site" evidence="5">
    <location>
        <position position="109"/>
    </location>
    <ligand>
        <name>ATP</name>
        <dbReference type="ChEBI" id="CHEBI:30616"/>
    </ligand>
</feature>
<keyword evidence="4 5" id="KW-0067">ATP-binding</keyword>
<evidence type="ECO:0000256" key="6">
    <source>
        <dbReference type="RuleBase" id="RU361200"/>
    </source>
</evidence>
<gene>
    <name evidence="5 6" type="primary">purK</name>
    <name evidence="8" type="ORF">HK439_13525</name>
</gene>
<accession>A0A926S5B8</accession>
<comment type="subunit">
    <text evidence="5 6">Homodimer.</text>
</comment>
<organism evidence="8 9">
    <name type="scientific">Roseibium aggregatum</name>
    <dbReference type="NCBI Taxonomy" id="187304"/>
    <lineage>
        <taxon>Bacteria</taxon>
        <taxon>Pseudomonadati</taxon>
        <taxon>Pseudomonadota</taxon>
        <taxon>Alphaproteobacteria</taxon>
        <taxon>Hyphomicrobiales</taxon>
        <taxon>Stappiaceae</taxon>
        <taxon>Roseibium</taxon>
    </lineage>
</organism>
<dbReference type="EC" id="6.3.4.18" evidence="5 6"/>
<dbReference type="NCBIfam" id="TIGR01161">
    <property type="entry name" value="purK"/>
    <property type="match status" value="1"/>
</dbReference>
<feature type="binding site" evidence="5">
    <location>
        <begin position="184"/>
        <end position="187"/>
    </location>
    <ligand>
        <name>ATP</name>
        <dbReference type="ChEBI" id="CHEBI:30616"/>
    </ligand>
</feature>
<dbReference type="NCBIfam" id="NF004679">
    <property type="entry name" value="PRK06019.1-5"/>
    <property type="match status" value="1"/>
</dbReference>
<evidence type="ECO:0000259" key="7">
    <source>
        <dbReference type="PROSITE" id="PS50975"/>
    </source>
</evidence>
<comment type="catalytic activity">
    <reaction evidence="5 6">
        <text>5-amino-1-(5-phospho-beta-D-ribosyl)imidazole + hydrogencarbonate + ATP = 5-carboxyamino-1-(5-phospho-D-ribosyl)imidazole + ADP + phosphate + 2 H(+)</text>
        <dbReference type="Rhea" id="RHEA:19317"/>
        <dbReference type="ChEBI" id="CHEBI:15378"/>
        <dbReference type="ChEBI" id="CHEBI:17544"/>
        <dbReference type="ChEBI" id="CHEBI:30616"/>
        <dbReference type="ChEBI" id="CHEBI:43474"/>
        <dbReference type="ChEBI" id="CHEBI:58730"/>
        <dbReference type="ChEBI" id="CHEBI:137981"/>
        <dbReference type="ChEBI" id="CHEBI:456216"/>
        <dbReference type="EC" id="6.3.4.18"/>
    </reaction>
</comment>
<dbReference type="NCBIfam" id="NF004675">
    <property type="entry name" value="PRK06019.1-1"/>
    <property type="match status" value="1"/>
</dbReference>
<comment type="pathway">
    <text evidence="5 6">Purine metabolism; IMP biosynthesis via de novo pathway; 5-amino-1-(5-phospho-D-ribosyl)imidazole-4-carboxylate from 5-amino-1-(5-phospho-D-ribosyl)imidazole (N5-CAIR route): step 1/2.</text>
</comment>
<keyword evidence="1 5" id="KW-0436">Ligase</keyword>